<evidence type="ECO:0000313" key="1">
    <source>
        <dbReference type="EMBL" id="PWG15841.1"/>
    </source>
</evidence>
<sequence length="329" mass="36874">MPMPVTPVFILSLPRSGSTMLQRELARHPEIATVSEPWFLLGLLPPGDADLSGSTYGRRVYRQAVEDMIAALPGGRDDWHAVMRSAASDLYERLAEAQGGGARYFIDKTPRYALAPEAVHAMFPDAPLIVLWRNPLAIAASMMSTYSSGRWNLYRFVQDFEIALPRLVAFVERNPGSVLALRYEDLRPGSEPDLSRILEHLGLDEADGALIGNAANVALAGRLGDPTGGLNHTVPSLGDDRWKAQFRNPLRRAWARRFLRRIGAERLSVMGYDLNELEAELASCRGFARNLIMDLLLMPRGIFRRLFLTTMLRAQFLRLRHRQPLVDVE</sequence>
<reference evidence="2" key="1">
    <citation type="submission" date="2018-05" db="EMBL/GenBank/DDBJ databases">
        <authorList>
            <person name="Du Z."/>
            <person name="Wang X."/>
        </authorList>
    </citation>
    <scope>NUCLEOTIDE SEQUENCE [LARGE SCALE GENOMIC DNA]</scope>
    <source>
        <strain evidence="2">WDS4C29</strain>
    </source>
</reference>
<name>A0A2V1NZU4_9RHOB</name>
<dbReference type="Gene3D" id="3.40.50.300">
    <property type="entry name" value="P-loop containing nucleotide triphosphate hydrolases"/>
    <property type="match status" value="1"/>
</dbReference>
<evidence type="ECO:0000313" key="2">
    <source>
        <dbReference type="Proteomes" id="UP000245293"/>
    </source>
</evidence>
<protein>
    <recommendedName>
        <fullName evidence="3">Sulfotransferase</fullName>
    </recommendedName>
</protein>
<comment type="caution">
    <text evidence="1">The sequence shown here is derived from an EMBL/GenBank/DDBJ whole genome shotgun (WGS) entry which is preliminary data.</text>
</comment>
<dbReference type="AlphaFoldDB" id="A0A2V1NZU4"/>
<organism evidence="1 2">
    <name type="scientific">Salibaculum griseiflavum</name>
    <dbReference type="NCBI Taxonomy" id="1914409"/>
    <lineage>
        <taxon>Bacteria</taxon>
        <taxon>Pseudomonadati</taxon>
        <taxon>Pseudomonadota</taxon>
        <taxon>Alphaproteobacteria</taxon>
        <taxon>Rhodobacterales</taxon>
        <taxon>Roseobacteraceae</taxon>
        <taxon>Salibaculum</taxon>
    </lineage>
</organism>
<dbReference type="EMBL" id="QETF01000022">
    <property type="protein sequence ID" value="PWG15841.1"/>
    <property type="molecule type" value="Genomic_DNA"/>
</dbReference>
<proteinExistence type="predicted"/>
<dbReference type="SUPFAM" id="SSF52540">
    <property type="entry name" value="P-loop containing nucleoside triphosphate hydrolases"/>
    <property type="match status" value="1"/>
</dbReference>
<dbReference type="Proteomes" id="UP000245293">
    <property type="component" value="Unassembled WGS sequence"/>
</dbReference>
<dbReference type="OrthoDB" id="9800698at2"/>
<dbReference type="InterPro" id="IPR027417">
    <property type="entry name" value="P-loop_NTPase"/>
</dbReference>
<evidence type="ECO:0008006" key="3">
    <source>
        <dbReference type="Google" id="ProtNLM"/>
    </source>
</evidence>
<dbReference type="Pfam" id="PF13469">
    <property type="entry name" value="Sulfotransfer_3"/>
    <property type="match status" value="1"/>
</dbReference>
<accession>A0A2V1NZU4</accession>
<keyword evidence="2" id="KW-1185">Reference proteome</keyword>
<gene>
    <name evidence="1" type="ORF">DFK10_15020</name>
</gene>